<dbReference type="EMBL" id="CAJOBI010329849">
    <property type="protein sequence ID" value="CAF5196850.1"/>
    <property type="molecule type" value="Genomic_DNA"/>
</dbReference>
<organism evidence="2 3">
    <name type="scientific">Rotaria magnacalcarata</name>
    <dbReference type="NCBI Taxonomy" id="392030"/>
    <lineage>
        <taxon>Eukaryota</taxon>
        <taxon>Metazoa</taxon>
        <taxon>Spiralia</taxon>
        <taxon>Gnathifera</taxon>
        <taxon>Rotifera</taxon>
        <taxon>Eurotatoria</taxon>
        <taxon>Bdelloidea</taxon>
        <taxon>Philodinida</taxon>
        <taxon>Philodinidae</taxon>
        <taxon>Rotaria</taxon>
    </lineage>
</organism>
<proteinExistence type="predicted"/>
<gene>
    <name evidence="2" type="ORF">SMN809_LOCUS74300</name>
</gene>
<evidence type="ECO:0000313" key="2">
    <source>
        <dbReference type="EMBL" id="CAF5196850.1"/>
    </source>
</evidence>
<accession>A0A8S3IFM5</accession>
<name>A0A8S3IFM5_9BILA</name>
<dbReference type="Proteomes" id="UP000676336">
    <property type="component" value="Unassembled WGS sequence"/>
</dbReference>
<sequence length="118" mass="13271">EIREAYEELSTFERQARQKTSSTISIVNQENDLDILLDQLHKFEQRLDEKTKFHNEINSSKKKSISSSIIAQFDELDQTLATLTNTLNNIEIELVDSGNSSSSSAISDLNGNHQVGSE</sequence>
<evidence type="ECO:0000313" key="3">
    <source>
        <dbReference type="Proteomes" id="UP000676336"/>
    </source>
</evidence>
<feature type="region of interest" description="Disordered" evidence="1">
    <location>
        <begin position="97"/>
        <end position="118"/>
    </location>
</feature>
<comment type="caution">
    <text evidence="2">The sequence shown here is derived from an EMBL/GenBank/DDBJ whole genome shotgun (WGS) entry which is preliminary data.</text>
</comment>
<dbReference type="AlphaFoldDB" id="A0A8S3IFM5"/>
<feature type="non-terminal residue" evidence="2">
    <location>
        <position position="118"/>
    </location>
</feature>
<reference evidence="2" key="1">
    <citation type="submission" date="2021-02" db="EMBL/GenBank/DDBJ databases">
        <authorList>
            <person name="Nowell W R."/>
        </authorList>
    </citation>
    <scope>NUCLEOTIDE SEQUENCE</scope>
</reference>
<protein>
    <submittedName>
        <fullName evidence="2">Uncharacterized protein</fullName>
    </submittedName>
</protein>
<feature type="non-terminal residue" evidence="2">
    <location>
        <position position="1"/>
    </location>
</feature>
<feature type="compositionally biased region" description="Low complexity" evidence="1">
    <location>
        <begin position="97"/>
        <end position="107"/>
    </location>
</feature>
<feature type="compositionally biased region" description="Polar residues" evidence="1">
    <location>
        <begin position="109"/>
        <end position="118"/>
    </location>
</feature>
<evidence type="ECO:0000256" key="1">
    <source>
        <dbReference type="SAM" id="MobiDB-lite"/>
    </source>
</evidence>